<accession>A0ABW2XRH2</accession>
<feature type="transmembrane region" description="Helical" evidence="2">
    <location>
        <begin position="186"/>
        <end position="205"/>
    </location>
</feature>
<protein>
    <recommendedName>
        <fullName evidence="5">Ferric oxidoreductase domain-containing protein</fullName>
    </recommendedName>
</protein>
<comment type="caution">
    <text evidence="3">The sequence shown here is derived from an EMBL/GenBank/DDBJ whole genome shotgun (WGS) entry which is preliminary data.</text>
</comment>
<feature type="region of interest" description="Disordered" evidence="1">
    <location>
        <begin position="251"/>
        <end position="318"/>
    </location>
</feature>
<dbReference type="Proteomes" id="UP001597063">
    <property type="component" value="Unassembled WGS sequence"/>
</dbReference>
<evidence type="ECO:0000256" key="1">
    <source>
        <dbReference type="SAM" id="MobiDB-lite"/>
    </source>
</evidence>
<dbReference type="RefSeq" id="WP_131762916.1">
    <property type="nucleotide sequence ID" value="NZ_CAACUY010000271.1"/>
</dbReference>
<keyword evidence="2" id="KW-0472">Membrane</keyword>
<feature type="transmembrane region" description="Helical" evidence="2">
    <location>
        <begin position="123"/>
        <end position="142"/>
    </location>
</feature>
<feature type="transmembrane region" description="Helical" evidence="2">
    <location>
        <begin position="49"/>
        <end position="73"/>
    </location>
</feature>
<sequence>MRTRNSDDPAVPTWALRAVLAGAVLVLIGAATPPGAAMAANVQYFLSFYAGVFTLLALTTAVVSGLLATERLILGIRHRVMAQGVHRASAVLAVAMVIAHIAVKELGGLALPKQIVVPGLDPVGLGTLAFELMMLVVLTGLLRVRFAFRWKPWVWRTMHSLAYVSWPIGIMHGLTAGRTAANWVTLSYVMSVAGVALALLTRMIVVVKPRNVRRAGEEFGAPVGERAAASARTRGGRKAVRVPDQQVMVGDRRVAADDPRDMPDDPRALLDDPRLMADDPRLMADDPRGMPENSRATVADPRGMPVRRAGYGDTEVIR</sequence>
<reference evidence="4" key="1">
    <citation type="journal article" date="2019" name="Int. J. Syst. Evol. Microbiol.">
        <title>The Global Catalogue of Microorganisms (GCM) 10K type strain sequencing project: providing services to taxonomists for standard genome sequencing and annotation.</title>
        <authorList>
            <consortium name="The Broad Institute Genomics Platform"/>
            <consortium name="The Broad Institute Genome Sequencing Center for Infectious Disease"/>
            <person name="Wu L."/>
            <person name="Ma J."/>
        </authorList>
    </citation>
    <scope>NUCLEOTIDE SEQUENCE [LARGE SCALE GENOMIC DNA]</scope>
    <source>
        <strain evidence="4">JCM 9371</strain>
    </source>
</reference>
<feature type="compositionally biased region" description="Basic and acidic residues" evidence="1">
    <location>
        <begin position="251"/>
        <end position="289"/>
    </location>
</feature>
<evidence type="ECO:0000313" key="3">
    <source>
        <dbReference type="EMBL" id="MFD0686891.1"/>
    </source>
</evidence>
<keyword evidence="4" id="KW-1185">Reference proteome</keyword>
<evidence type="ECO:0008006" key="5">
    <source>
        <dbReference type="Google" id="ProtNLM"/>
    </source>
</evidence>
<feature type="transmembrane region" description="Helical" evidence="2">
    <location>
        <begin position="85"/>
        <end position="103"/>
    </location>
</feature>
<proteinExistence type="predicted"/>
<organism evidence="3 4">
    <name type="scientific">Actinomadura fibrosa</name>
    <dbReference type="NCBI Taxonomy" id="111802"/>
    <lineage>
        <taxon>Bacteria</taxon>
        <taxon>Bacillati</taxon>
        <taxon>Actinomycetota</taxon>
        <taxon>Actinomycetes</taxon>
        <taxon>Streptosporangiales</taxon>
        <taxon>Thermomonosporaceae</taxon>
        <taxon>Actinomadura</taxon>
    </lineage>
</organism>
<keyword evidence="2" id="KW-1133">Transmembrane helix</keyword>
<evidence type="ECO:0000256" key="2">
    <source>
        <dbReference type="SAM" id="Phobius"/>
    </source>
</evidence>
<gene>
    <name evidence="3" type="ORF">ACFQZM_20495</name>
</gene>
<name>A0ABW2XRH2_9ACTN</name>
<keyword evidence="2" id="KW-0812">Transmembrane</keyword>
<feature type="transmembrane region" description="Helical" evidence="2">
    <location>
        <begin position="154"/>
        <end position="174"/>
    </location>
</feature>
<dbReference type="EMBL" id="JBHTGP010000011">
    <property type="protein sequence ID" value="MFD0686891.1"/>
    <property type="molecule type" value="Genomic_DNA"/>
</dbReference>
<evidence type="ECO:0000313" key="4">
    <source>
        <dbReference type="Proteomes" id="UP001597063"/>
    </source>
</evidence>